<proteinExistence type="predicted"/>
<dbReference type="EMBL" id="HBUE01203888">
    <property type="protein sequence ID" value="CAG6531069.1"/>
    <property type="molecule type" value="Transcribed_RNA"/>
</dbReference>
<dbReference type="EMBL" id="HBUE01310116">
    <property type="protein sequence ID" value="CAG6582911.1"/>
    <property type="molecule type" value="Transcribed_RNA"/>
</dbReference>
<dbReference type="EMBL" id="HBUE01203889">
    <property type="protein sequence ID" value="CAG6531072.1"/>
    <property type="molecule type" value="Transcribed_RNA"/>
</dbReference>
<dbReference type="EMBL" id="HBUE01310117">
    <property type="protein sequence ID" value="CAG6582914.1"/>
    <property type="molecule type" value="Transcribed_RNA"/>
</dbReference>
<dbReference type="AlphaFoldDB" id="A0A8D8K4H9"/>
<evidence type="ECO:0000313" key="2">
    <source>
        <dbReference type="EMBL" id="CAG6582911.1"/>
    </source>
</evidence>
<accession>A0A8D8K4H9</accession>
<evidence type="ECO:0000256" key="1">
    <source>
        <dbReference type="SAM" id="MobiDB-lite"/>
    </source>
</evidence>
<sequence>MGTSWITCWKRSTSSSTRSGCCSCWSSNSANRITMTTRRTFCASFGSLSRCATANRSASPPNHTLSSATSSRRRWSRTNSTRSRASRCWRWRSRRSGCSTPS</sequence>
<organism evidence="2">
    <name type="scientific">Culex pipiens</name>
    <name type="common">House mosquito</name>
    <dbReference type="NCBI Taxonomy" id="7175"/>
    <lineage>
        <taxon>Eukaryota</taxon>
        <taxon>Metazoa</taxon>
        <taxon>Ecdysozoa</taxon>
        <taxon>Arthropoda</taxon>
        <taxon>Hexapoda</taxon>
        <taxon>Insecta</taxon>
        <taxon>Pterygota</taxon>
        <taxon>Neoptera</taxon>
        <taxon>Endopterygota</taxon>
        <taxon>Diptera</taxon>
        <taxon>Nematocera</taxon>
        <taxon>Culicoidea</taxon>
        <taxon>Culicidae</taxon>
        <taxon>Culicinae</taxon>
        <taxon>Culicini</taxon>
        <taxon>Culex</taxon>
        <taxon>Culex</taxon>
    </lineage>
</organism>
<dbReference type="EMBL" id="HBUE01310118">
    <property type="protein sequence ID" value="CAG6582917.1"/>
    <property type="molecule type" value="Transcribed_RNA"/>
</dbReference>
<reference evidence="2" key="1">
    <citation type="submission" date="2021-05" db="EMBL/GenBank/DDBJ databases">
        <authorList>
            <person name="Alioto T."/>
            <person name="Alioto T."/>
            <person name="Gomez Garrido J."/>
        </authorList>
    </citation>
    <scope>NUCLEOTIDE SEQUENCE</scope>
</reference>
<feature type="region of interest" description="Disordered" evidence="1">
    <location>
        <begin position="52"/>
        <end position="102"/>
    </location>
</feature>
<protein>
    <submittedName>
        <fullName evidence="2">(northern house mosquito) hypothetical protein</fullName>
    </submittedName>
</protein>
<name>A0A8D8K4H9_CULPI</name>
<feature type="compositionally biased region" description="Polar residues" evidence="1">
    <location>
        <begin position="52"/>
        <end position="65"/>
    </location>
</feature>
<feature type="compositionally biased region" description="Basic residues" evidence="1">
    <location>
        <begin position="84"/>
        <end position="95"/>
    </location>
</feature>
<dbReference type="EMBL" id="HBUE01203890">
    <property type="protein sequence ID" value="CAG6531075.1"/>
    <property type="molecule type" value="Transcribed_RNA"/>
</dbReference>